<name>A0ABQ2W7J5_9ACTN</name>
<proteinExistence type="predicted"/>
<dbReference type="RefSeq" id="WP_189547012.1">
    <property type="nucleotide sequence ID" value="NZ_BMTF01000023.1"/>
</dbReference>
<organism evidence="1 2">
    <name type="scientific">Streptomyces gelaticus</name>
    <dbReference type="NCBI Taxonomy" id="285446"/>
    <lineage>
        <taxon>Bacteria</taxon>
        <taxon>Bacillati</taxon>
        <taxon>Actinomycetota</taxon>
        <taxon>Actinomycetes</taxon>
        <taxon>Kitasatosporales</taxon>
        <taxon>Streptomycetaceae</taxon>
        <taxon>Streptomyces</taxon>
    </lineage>
</organism>
<dbReference type="EMBL" id="BMTF01000023">
    <property type="protein sequence ID" value="GGV93194.1"/>
    <property type="molecule type" value="Genomic_DNA"/>
</dbReference>
<dbReference type="Proteomes" id="UP000660675">
    <property type="component" value="Unassembled WGS sequence"/>
</dbReference>
<gene>
    <name evidence="1" type="ORF">GCM10015535_55790</name>
</gene>
<reference evidence="2" key="1">
    <citation type="journal article" date="2019" name="Int. J. Syst. Evol. Microbiol.">
        <title>The Global Catalogue of Microorganisms (GCM) 10K type strain sequencing project: providing services to taxonomists for standard genome sequencing and annotation.</title>
        <authorList>
            <consortium name="The Broad Institute Genomics Platform"/>
            <consortium name="The Broad Institute Genome Sequencing Center for Infectious Disease"/>
            <person name="Wu L."/>
            <person name="Ma J."/>
        </authorList>
    </citation>
    <scope>NUCLEOTIDE SEQUENCE [LARGE SCALE GENOMIC DNA]</scope>
    <source>
        <strain evidence="2">JCM 4376</strain>
    </source>
</reference>
<accession>A0ABQ2W7J5</accession>
<sequence>MCTSLAHANAVIEVVWGPEVPDGQQGLHSFDVDSAPAQELLGRFRAAAEKPA</sequence>
<keyword evidence="2" id="KW-1185">Reference proteome</keyword>
<comment type="caution">
    <text evidence="1">The sequence shown here is derived from an EMBL/GenBank/DDBJ whole genome shotgun (WGS) entry which is preliminary data.</text>
</comment>
<evidence type="ECO:0000313" key="1">
    <source>
        <dbReference type="EMBL" id="GGV93194.1"/>
    </source>
</evidence>
<evidence type="ECO:0000313" key="2">
    <source>
        <dbReference type="Proteomes" id="UP000660675"/>
    </source>
</evidence>
<protein>
    <submittedName>
        <fullName evidence="1">Uncharacterized protein</fullName>
    </submittedName>
</protein>